<keyword evidence="4" id="KW-1185">Reference proteome</keyword>
<feature type="region of interest" description="Disordered" evidence="1">
    <location>
        <begin position="17"/>
        <end position="40"/>
    </location>
</feature>
<evidence type="ECO:0000313" key="4">
    <source>
        <dbReference type="Proteomes" id="UP000179467"/>
    </source>
</evidence>
<gene>
    <name evidence="3" type="ORF">BHE75_04425</name>
</gene>
<dbReference type="Proteomes" id="UP000179467">
    <property type="component" value="Unassembled WGS sequence"/>
</dbReference>
<keyword evidence="2" id="KW-0472">Membrane</keyword>
<dbReference type="RefSeq" id="WP_070936279.1">
    <property type="nucleotide sequence ID" value="NZ_MIPT01000002.1"/>
</dbReference>
<keyword evidence="2" id="KW-1133">Transmembrane helix</keyword>
<evidence type="ECO:0000313" key="3">
    <source>
        <dbReference type="EMBL" id="OHT17921.1"/>
    </source>
</evidence>
<sequence>MFDTITYAFTKDLPGGPIYRPADPMPHEINSDESDDDTNELSRGRLIGGVISLVLLVATGAYLYLTL</sequence>
<dbReference type="EMBL" id="MIPT01000002">
    <property type="protein sequence ID" value="OHT17921.1"/>
    <property type="molecule type" value="Genomic_DNA"/>
</dbReference>
<organism evidence="3 4">
    <name type="scientific">Edaphosphingomonas haloaromaticamans</name>
    <dbReference type="NCBI Taxonomy" id="653954"/>
    <lineage>
        <taxon>Bacteria</taxon>
        <taxon>Pseudomonadati</taxon>
        <taxon>Pseudomonadota</taxon>
        <taxon>Alphaproteobacteria</taxon>
        <taxon>Sphingomonadales</taxon>
        <taxon>Rhizorhabdaceae</taxon>
        <taxon>Edaphosphingomonas</taxon>
    </lineage>
</organism>
<proteinExistence type="predicted"/>
<reference evidence="3 4" key="1">
    <citation type="submission" date="2016-09" db="EMBL/GenBank/DDBJ databases">
        <title>Metabolic pathway, cell adaptation mechanisms and a novel monoxygenase revealed through proteogenomic-transcription analysis of a Sphingomonas haloaromaticamans strain degrading the fungicide ortho-phenylphenol.</title>
        <authorList>
            <person name="Perruchon C."/>
            <person name="Papadopoulou E.S."/>
            <person name="Rousidou C."/>
            <person name="Vasileiadis S."/>
            <person name="Tanou G."/>
            <person name="Amoutzias G."/>
            <person name="Molassiotis A."/>
            <person name="Karpouzas D.G."/>
        </authorList>
    </citation>
    <scope>NUCLEOTIDE SEQUENCE [LARGE SCALE GENOMIC DNA]</scope>
    <source>
        <strain evidence="3 4">P3</strain>
    </source>
</reference>
<protein>
    <submittedName>
        <fullName evidence="3">Uncharacterized protein</fullName>
    </submittedName>
</protein>
<evidence type="ECO:0000256" key="2">
    <source>
        <dbReference type="SAM" id="Phobius"/>
    </source>
</evidence>
<feature type="transmembrane region" description="Helical" evidence="2">
    <location>
        <begin position="46"/>
        <end position="65"/>
    </location>
</feature>
<evidence type="ECO:0000256" key="1">
    <source>
        <dbReference type="SAM" id="MobiDB-lite"/>
    </source>
</evidence>
<accession>A0A1S1H901</accession>
<dbReference type="AlphaFoldDB" id="A0A1S1H901"/>
<name>A0A1S1H901_9SPHN</name>
<keyword evidence="2" id="KW-0812">Transmembrane</keyword>
<comment type="caution">
    <text evidence="3">The sequence shown here is derived from an EMBL/GenBank/DDBJ whole genome shotgun (WGS) entry which is preliminary data.</text>
</comment>
<dbReference type="OrthoDB" id="7580067at2"/>